<dbReference type="Proteomes" id="UP001529510">
    <property type="component" value="Unassembled WGS sequence"/>
</dbReference>
<evidence type="ECO:0000313" key="2">
    <source>
        <dbReference type="EMBL" id="KAL0197128.1"/>
    </source>
</evidence>
<accession>A0ABD0RFJ8</accession>
<gene>
    <name evidence="2" type="ORF">M9458_005668</name>
</gene>
<dbReference type="Pfam" id="PF07915">
    <property type="entry name" value="PRKCSH"/>
    <property type="match status" value="1"/>
</dbReference>
<dbReference type="AlphaFoldDB" id="A0ABD0RFJ8"/>
<sequence length="55" mass="6414">NIEKELSFDFGPDAEFTYLYSQCYELTTSEYIYRLCPFNRVSQKPKYGGSETNLG</sequence>
<name>A0ABD0RFJ8_CIRMR</name>
<comment type="caution">
    <text evidence="2">The sequence shown here is derived from an EMBL/GenBank/DDBJ whole genome shotgun (WGS) entry which is preliminary data.</text>
</comment>
<evidence type="ECO:0000259" key="1">
    <source>
        <dbReference type="Pfam" id="PF07915"/>
    </source>
</evidence>
<dbReference type="InterPro" id="IPR012913">
    <property type="entry name" value="OS9-like_dom"/>
</dbReference>
<feature type="domain" description="Protein OS9-like" evidence="1">
    <location>
        <begin position="21"/>
        <end position="55"/>
    </location>
</feature>
<evidence type="ECO:0000313" key="3">
    <source>
        <dbReference type="Proteomes" id="UP001529510"/>
    </source>
</evidence>
<dbReference type="PANTHER" id="PTHR12630:SF20">
    <property type="entry name" value="GLUCOSIDASE 2 SUBUNIT BETA"/>
    <property type="match status" value="1"/>
</dbReference>
<feature type="non-terminal residue" evidence="2">
    <location>
        <position position="1"/>
    </location>
</feature>
<dbReference type="PANTHER" id="PTHR12630">
    <property type="entry name" value="N-LINKED OLIGOSACCHARIDE PROCESSING"/>
    <property type="match status" value="1"/>
</dbReference>
<dbReference type="InterPro" id="IPR039794">
    <property type="entry name" value="Gtb1-like"/>
</dbReference>
<proteinExistence type="predicted"/>
<reference evidence="2 3" key="1">
    <citation type="submission" date="2024-05" db="EMBL/GenBank/DDBJ databases">
        <title>Genome sequencing and assembly of Indian major carp, Cirrhinus mrigala (Hamilton, 1822).</title>
        <authorList>
            <person name="Mohindra V."/>
            <person name="Chowdhury L.M."/>
            <person name="Lal K."/>
            <person name="Jena J.K."/>
        </authorList>
    </citation>
    <scope>NUCLEOTIDE SEQUENCE [LARGE SCALE GENOMIC DNA]</scope>
    <source>
        <strain evidence="2">CM1030</strain>
        <tissue evidence="2">Blood</tissue>
    </source>
</reference>
<dbReference type="EMBL" id="JAMKFB020000003">
    <property type="protein sequence ID" value="KAL0197128.1"/>
    <property type="molecule type" value="Genomic_DNA"/>
</dbReference>
<organism evidence="2 3">
    <name type="scientific">Cirrhinus mrigala</name>
    <name type="common">Mrigala</name>
    <dbReference type="NCBI Taxonomy" id="683832"/>
    <lineage>
        <taxon>Eukaryota</taxon>
        <taxon>Metazoa</taxon>
        <taxon>Chordata</taxon>
        <taxon>Craniata</taxon>
        <taxon>Vertebrata</taxon>
        <taxon>Euteleostomi</taxon>
        <taxon>Actinopterygii</taxon>
        <taxon>Neopterygii</taxon>
        <taxon>Teleostei</taxon>
        <taxon>Ostariophysi</taxon>
        <taxon>Cypriniformes</taxon>
        <taxon>Cyprinidae</taxon>
        <taxon>Labeoninae</taxon>
        <taxon>Labeonini</taxon>
        <taxon>Cirrhinus</taxon>
    </lineage>
</organism>
<keyword evidence="3" id="KW-1185">Reference proteome</keyword>
<protein>
    <recommendedName>
        <fullName evidence="1">Protein OS9-like domain-containing protein</fullName>
    </recommendedName>
</protein>